<dbReference type="InterPro" id="IPR012337">
    <property type="entry name" value="RNaseH-like_sf"/>
</dbReference>
<organism evidence="6 7">
    <name type="scientific">Neisseria perflava</name>
    <dbReference type="NCBI Taxonomy" id="33053"/>
    <lineage>
        <taxon>Bacteria</taxon>
        <taxon>Pseudomonadati</taxon>
        <taxon>Pseudomonadota</taxon>
        <taxon>Betaproteobacteria</taxon>
        <taxon>Neisseriales</taxon>
        <taxon>Neisseriaceae</taxon>
        <taxon>Neisseria</taxon>
    </lineage>
</organism>
<dbReference type="InterPro" id="IPR006054">
    <property type="entry name" value="DnaQ"/>
</dbReference>
<keyword evidence="7" id="KW-1185">Reference proteome</keyword>
<dbReference type="NCBIfam" id="TIGR00573">
    <property type="entry name" value="dnaq"/>
    <property type="match status" value="1"/>
</dbReference>
<dbReference type="Pfam" id="PF00929">
    <property type="entry name" value="RNase_T"/>
    <property type="match status" value="1"/>
</dbReference>
<dbReference type="GO" id="GO:0003677">
    <property type="term" value="F:DNA binding"/>
    <property type="evidence" value="ECO:0007669"/>
    <property type="project" value="InterPro"/>
</dbReference>
<dbReference type="Gene3D" id="3.30.420.10">
    <property type="entry name" value="Ribonuclease H-like superfamily/Ribonuclease H"/>
    <property type="match status" value="1"/>
</dbReference>
<sequence>MSDFVRWPLLSEAFSRLGRPVVVVDLETTGGNFYQDRITEVALVRFEQGRATHYEQLVNPCRSIPEFVARLTGIHDETVKNAPVFADIAGDLLPLLQGAVVVAHNSRFDYTFLRHEFARIHTDFAAPSLCTVQLSRRLYPEFYKHSLDSIIERTGIRTANRHRAMTDVAALCDYLELSLAEKNHQQWDEHVRVLMNPKMLPTWLPDSLAQQLYALPDSYGVLVWFDHFSKAQSIEAHERAYSETATLLHSKKLPPHIKAAASIRFIPAVGQLHTLWLKAQTMQEYQLMPSEKSTSFSTVRFIADEHGSLQARIVLLNSGTRNWRPYGLFAHKKAAKRALTQWSQEHRLCPDSLNILPTSYAKGEPCPVEAVGKCNGNCRHPNGIKHQNQRITELAALLPVTDWGKAHEIEITETDPLTGNSITLLCAGGALALPDGSWYFDSSLPLVIKNKFRQDKENIRLIA</sequence>
<dbReference type="EC" id="2.7.7.7" evidence="1"/>
<dbReference type="InterPro" id="IPR013520">
    <property type="entry name" value="Ribonucl_H"/>
</dbReference>
<dbReference type="GO" id="GO:0003887">
    <property type="term" value="F:DNA-directed DNA polymerase activity"/>
    <property type="evidence" value="ECO:0007669"/>
    <property type="project" value="UniProtKB-EC"/>
</dbReference>
<proteinExistence type="predicted"/>
<keyword evidence="6" id="KW-0378">Hydrolase</keyword>
<evidence type="ECO:0000256" key="1">
    <source>
        <dbReference type="ARBA" id="ARBA00012417"/>
    </source>
</evidence>
<feature type="domain" description="Exonuclease" evidence="5">
    <location>
        <begin position="20"/>
        <end position="184"/>
    </location>
</feature>
<comment type="subunit">
    <text evidence="3">DNA polymerase III contains a core (composed of alpha, epsilon and theta chains) that associates with a tau subunit. This core dimerizes to form the POLIII' complex. PolIII' associates with the gamma complex (composed of gamma, delta, delta', psi and chi chains) and with the beta chain to form the complete DNA polymerase III complex.</text>
</comment>
<evidence type="ECO:0000313" key="7">
    <source>
        <dbReference type="Proteomes" id="UP000234781"/>
    </source>
</evidence>
<evidence type="ECO:0000256" key="3">
    <source>
        <dbReference type="ARBA" id="ARBA00026073"/>
    </source>
</evidence>
<name>A0A9X7F606_NEIPE</name>
<dbReference type="FunFam" id="3.30.420.10:FF:000045">
    <property type="entry name" value="3'-5' exonuclease DinG"/>
    <property type="match status" value="1"/>
</dbReference>
<reference evidence="7" key="1">
    <citation type="submission" date="2017-12" db="EMBL/GenBank/DDBJ databases">
        <title>Phylogenetic diversity of female urinary microbiome.</title>
        <authorList>
            <person name="Thomas-White K."/>
            <person name="Wolfe A.J."/>
        </authorList>
    </citation>
    <scope>NUCLEOTIDE SEQUENCE [LARGE SCALE GENOMIC DNA]</scope>
    <source>
        <strain evidence="7">UMB0023</strain>
    </source>
</reference>
<keyword evidence="6" id="KW-0269">Exonuclease</keyword>
<dbReference type="GO" id="GO:0045004">
    <property type="term" value="P:DNA replication proofreading"/>
    <property type="evidence" value="ECO:0007669"/>
    <property type="project" value="TreeGrafter"/>
</dbReference>
<evidence type="ECO:0000256" key="2">
    <source>
        <dbReference type="ARBA" id="ARBA00025483"/>
    </source>
</evidence>
<dbReference type="Proteomes" id="UP000234781">
    <property type="component" value="Chromosome"/>
</dbReference>
<reference evidence="6 7" key="2">
    <citation type="submission" date="2023-10" db="EMBL/GenBank/DDBJ databases">
        <authorList>
            <person name="Choi B."/>
        </authorList>
    </citation>
    <scope>NUCLEOTIDE SEQUENCE [LARGE SCALE GENOMIC DNA]</scope>
    <source>
        <strain evidence="6 7">UMB0023</strain>
    </source>
</reference>
<dbReference type="GO" id="GO:0008408">
    <property type="term" value="F:3'-5' exonuclease activity"/>
    <property type="evidence" value="ECO:0007669"/>
    <property type="project" value="TreeGrafter"/>
</dbReference>
<accession>A0A9X7F606</accession>
<dbReference type="RefSeq" id="WP_101755045.1">
    <property type="nucleotide sequence ID" value="NZ_CP136962.1"/>
</dbReference>
<keyword evidence="6" id="KW-0540">Nuclease</keyword>
<dbReference type="PANTHER" id="PTHR30231:SF37">
    <property type="entry name" value="EXODEOXYRIBONUCLEASE 10"/>
    <property type="match status" value="1"/>
</dbReference>
<dbReference type="SMART" id="SM00479">
    <property type="entry name" value="EXOIII"/>
    <property type="match status" value="1"/>
</dbReference>
<gene>
    <name evidence="6" type="ORF">CYJ98_001705</name>
</gene>
<dbReference type="PANTHER" id="PTHR30231">
    <property type="entry name" value="DNA POLYMERASE III SUBUNIT EPSILON"/>
    <property type="match status" value="1"/>
</dbReference>
<dbReference type="GO" id="GO:0005829">
    <property type="term" value="C:cytosol"/>
    <property type="evidence" value="ECO:0007669"/>
    <property type="project" value="TreeGrafter"/>
</dbReference>
<evidence type="ECO:0000259" key="5">
    <source>
        <dbReference type="SMART" id="SM00479"/>
    </source>
</evidence>
<dbReference type="SUPFAM" id="SSF53098">
    <property type="entry name" value="Ribonuclease H-like"/>
    <property type="match status" value="1"/>
</dbReference>
<dbReference type="AlphaFoldDB" id="A0A9X7F606"/>
<dbReference type="InterPro" id="IPR036397">
    <property type="entry name" value="RNaseH_sf"/>
</dbReference>
<comment type="catalytic activity">
    <reaction evidence="4">
        <text>DNA(n) + a 2'-deoxyribonucleoside 5'-triphosphate = DNA(n+1) + diphosphate</text>
        <dbReference type="Rhea" id="RHEA:22508"/>
        <dbReference type="Rhea" id="RHEA-COMP:17339"/>
        <dbReference type="Rhea" id="RHEA-COMP:17340"/>
        <dbReference type="ChEBI" id="CHEBI:33019"/>
        <dbReference type="ChEBI" id="CHEBI:61560"/>
        <dbReference type="ChEBI" id="CHEBI:173112"/>
        <dbReference type="EC" id="2.7.7.7"/>
    </reaction>
</comment>
<protein>
    <recommendedName>
        <fullName evidence="1">DNA-directed DNA polymerase</fullName>
        <ecNumber evidence="1">2.7.7.7</ecNumber>
    </recommendedName>
</protein>
<dbReference type="EMBL" id="CP136962">
    <property type="protein sequence ID" value="WOS98395.1"/>
    <property type="molecule type" value="Genomic_DNA"/>
</dbReference>
<dbReference type="CDD" id="cd06127">
    <property type="entry name" value="DEDDh"/>
    <property type="match status" value="1"/>
</dbReference>
<evidence type="ECO:0000313" key="6">
    <source>
        <dbReference type="EMBL" id="WOS98395.1"/>
    </source>
</evidence>
<comment type="function">
    <text evidence="2">DNA polymerase III is a complex, multichain enzyme responsible for most of the replicative synthesis in bacteria. The epsilon subunit contain the editing function and is a proofreading 3'-5' exonuclease.</text>
</comment>
<evidence type="ECO:0000256" key="4">
    <source>
        <dbReference type="ARBA" id="ARBA00049244"/>
    </source>
</evidence>